<dbReference type="SMART" id="SM00014">
    <property type="entry name" value="acidPPc"/>
    <property type="match status" value="2"/>
</dbReference>
<dbReference type="PANTHER" id="PTHR14969:SF13">
    <property type="entry name" value="AT30094P"/>
    <property type="match status" value="1"/>
</dbReference>
<feature type="transmembrane region" description="Helical" evidence="2">
    <location>
        <begin position="329"/>
        <end position="349"/>
    </location>
</feature>
<accession>A0ABT9II46</accession>
<feature type="transmembrane region" description="Helical" evidence="2">
    <location>
        <begin position="85"/>
        <end position="104"/>
    </location>
</feature>
<dbReference type="Pfam" id="PF01569">
    <property type="entry name" value="PAP2"/>
    <property type="match status" value="2"/>
</dbReference>
<feature type="transmembrane region" description="Helical" evidence="2">
    <location>
        <begin position="273"/>
        <end position="295"/>
    </location>
</feature>
<proteinExistence type="predicted"/>
<evidence type="ECO:0000256" key="1">
    <source>
        <dbReference type="SAM" id="MobiDB-lite"/>
    </source>
</evidence>
<dbReference type="Gene3D" id="1.20.144.10">
    <property type="entry name" value="Phosphatidic acid phosphatase type 2/haloperoxidase"/>
    <property type="match status" value="2"/>
</dbReference>
<sequence length="511" mass="52910">MSRVEEHTHVQGGRSTTGLGRFGLRAVLGLVALLAGAVPFLLLLLLVQVEWSPLAALDGEVAAGLNTAVAGSPTTVRVLRAVTDLGGAPASILVFTLTTVFLLIRGQRRLAAFAAVTGLSLPVLVPLTKALVDRARPVVADPVSELPSNASFPSGHATVSLVTFGTLALLVLPAVRRGLRPWVVAAALLLALAVGFTRLALGVHFVTDVLAGYALGAGILAVTTAAFRAWQHAHHHRPDEPLDPLEVEPDLMTHAAPREQPALPDGRRTAARLLVAAAALSVVLIALGLLVTGVLGGTALGRFDRAVVDAFVEARTPALTDVTAAVERLSGTAMVIALPLTLAVLALAITGSWRPVVFVLVTVAGELGIYFVVSRTVDRARPTIADLTSGLPTAASWPSGHVAAAAALYGALAALVLTLARSRWRWAVLAVPVLVVPAAALSRIYTAAHYPTDVLAGAVLGTVWVLVCARYLLPGVAALRHPATARPRQAVPARGAVRPSPHRRSSGRAAG</sequence>
<keyword evidence="2" id="KW-1133">Transmembrane helix</keyword>
<dbReference type="RefSeq" id="WP_306001771.1">
    <property type="nucleotide sequence ID" value="NZ_JASNFN010000041.1"/>
</dbReference>
<feature type="transmembrane region" description="Helical" evidence="2">
    <location>
        <begin position="356"/>
        <end position="377"/>
    </location>
</feature>
<dbReference type="EMBL" id="JASNFN010000041">
    <property type="protein sequence ID" value="MDP5185254.1"/>
    <property type="molecule type" value="Genomic_DNA"/>
</dbReference>
<feature type="transmembrane region" description="Helical" evidence="2">
    <location>
        <begin position="426"/>
        <end position="448"/>
    </location>
</feature>
<dbReference type="PANTHER" id="PTHR14969">
    <property type="entry name" value="SPHINGOSINE-1-PHOSPHATE PHOSPHOHYDROLASE"/>
    <property type="match status" value="1"/>
</dbReference>
<dbReference type="Proteomes" id="UP001233673">
    <property type="component" value="Unassembled WGS sequence"/>
</dbReference>
<dbReference type="InterPro" id="IPR000326">
    <property type="entry name" value="PAP2/HPO"/>
</dbReference>
<gene>
    <name evidence="4" type="ORF">QOZ88_21690</name>
</gene>
<comment type="caution">
    <text evidence="4">The sequence shown here is derived from an EMBL/GenBank/DDBJ whole genome shotgun (WGS) entry which is preliminary data.</text>
</comment>
<name>A0ABT9II46_9ACTN</name>
<feature type="compositionally biased region" description="Basic residues" evidence="1">
    <location>
        <begin position="500"/>
        <end position="511"/>
    </location>
</feature>
<dbReference type="SUPFAM" id="SSF48317">
    <property type="entry name" value="Acid phosphatase/Vanadium-dependent haloperoxidase"/>
    <property type="match status" value="2"/>
</dbReference>
<feature type="region of interest" description="Disordered" evidence="1">
    <location>
        <begin position="489"/>
        <end position="511"/>
    </location>
</feature>
<feature type="transmembrane region" description="Helical" evidence="2">
    <location>
        <begin position="111"/>
        <end position="132"/>
    </location>
</feature>
<feature type="domain" description="Phosphatidic acid phosphatase type 2/haloperoxidase" evidence="3">
    <location>
        <begin position="359"/>
        <end position="469"/>
    </location>
</feature>
<evidence type="ECO:0000259" key="3">
    <source>
        <dbReference type="SMART" id="SM00014"/>
    </source>
</evidence>
<feature type="transmembrane region" description="Helical" evidence="2">
    <location>
        <begin position="152"/>
        <end position="175"/>
    </location>
</feature>
<organism evidence="4 5">
    <name type="scientific">Blastococcus carthaginiensis</name>
    <dbReference type="NCBI Taxonomy" id="3050034"/>
    <lineage>
        <taxon>Bacteria</taxon>
        <taxon>Bacillati</taxon>
        <taxon>Actinomycetota</taxon>
        <taxon>Actinomycetes</taxon>
        <taxon>Geodermatophilales</taxon>
        <taxon>Geodermatophilaceae</taxon>
        <taxon>Blastococcus</taxon>
    </lineage>
</organism>
<feature type="transmembrane region" description="Helical" evidence="2">
    <location>
        <begin position="182"/>
        <end position="204"/>
    </location>
</feature>
<evidence type="ECO:0000313" key="4">
    <source>
        <dbReference type="EMBL" id="MDP5185254.1"/>
    </source>
</evidence>
<feature type="transmembrane region" description="Helical" evidence="2">
    <location>
        <begin position="210"/>
        <end position="230"/>
    </location>
</feature>
<feature type="transmembrane region" description="Helical" evidence="2">
    <location>
        <begin position="454"/>
        <end position="473"/>
    </location>
</feature>
<keyword evidence="2" id="KW-0472">Membrane</keyword>
<keyword evidence="2" id="KW-0812">Transmembrane</keyword>
<feature type="transmembrane region" description="Helical" evidence="2">
    <location>
        <begin position="397"/>
        <end position="419"/>
    </location>
</feature>
<evidence type="ECO:0000313" key="5">
    <source>
        <dbReference type="Proteomes" id="UP001233673"/>
    </source>
</evidence>
<protein>
    <submittedName>
        <fullName evidence="4">Phosphatase PAP2 family protein</fullName>
    </submittedName>
</protein>
<reference evidence="5" key="1">
    <citation type="submission" date="2023-05" db="EMBL/GenBank/DDBJ databases">
        <title>Draft genome of Pseudofrankia sp. BMG5.37.</title>
        <authorList>
            <person name="Gtari M."/>
            <person name="Ghodhbane F."/>
            <person name="Sbissi I."/>
        </authorList>
    </citation>
    <scope>NUCLEOTIDE SEQUENCE [LARGE SCALE GENOMIC DNA]</scope>
    <source>
        <strain evidence="5">BMG 814</strain>
    </source>
</reference>
<keyword evidence="5" id="KW-1185">Reference proteome</keyword>
<evidence type="ECO:0000256" key="2">
    <source>
        <dbReference type="SAM" id="Phobius"/>
    </source>
</evidence>
<feature type="domain" description="Phosphatidic acid phosphatase type 2/haloperoxidase" evidence="3">
    <location>
        <begin position="108"/>
        <end position="224"/>
    </location>
</feature>
<feature type="transmembrane region" description="Helical" evidence="2">
    <location>
        <begin position="22"/>
        <end position="47"/>
    </location>
</feature>
<dbReference type="CDD" id="cd03392">
    <property type="entry name" value="PAP2_like_2"/>
    <property type="match status" value="1"/>
</dbReference>
<dbReference type="InterPro" id="IPR036938">
    <property type="entry name" value="PAP2/HPO_sf"/>
</dbReference>